<evidence type="ECO:0000256" key="1">
    <source>
        <dbReference type="ARBA" id="ARBA00022729"/>
    </source>
</evidence>
<protein>
    <recommendedName>
        <fullName evidence="3">Prolamin-like domain-containing protein</fullName>
    </recommendedName>
</protein>
<proteinExistence type="predicted"/>
<dbReference type="GO" id="GO:2000008">
    <property type="term" value="P:regulation of protein localization to cell surface"/>
    <property type="evidence" value="ECO:0007669"/>
    <property type="project" value="TreeGrafter"/>
</dbReference>
<evidence type="ECO:0000259" key="3">
    <source>
        <dbReference type="Pfam" id="PF05617"/>
    </source>
</evidence>
<keyword evidence="6" id="KW-1185">Reference proteome</keyword>
<accession>A0A835USV8</accession>
<dbReference type="PANTHER" id="PTHR31181">
    <property type="entry name" value="EGG CELL-SECRETED PROTEIN 1.4"/>
    <property type="match status" value="1"/>
</dbReference>
<dbReference type="Proteomes" id="UP000639772">
    <property type="component" value="Chromosome 7"/>
</dbReference>
<dbReference type="EMBL" id="JADCNL010000007">
    <property type="protein sequence ID" value="KAG0472733.1"/>
    <property type="molecule type" value="Genomic_DNA"/>
</dbReference>
<dbReference type="GO" id="GO:0031982">
    <property type="term" value="C:vesicle"/>
    <property type="evidence" value="ECO:0007669"/>
    <property type="project" value="TreeGrafter"/>
</dbReference>
<dbReference type="AlphaFoldDB" id="A0A835USV8"/>
<dbReference type="Pfam" id="PF05617">
    <property type="entry name" value="Prolamin_like"/>
    <property type="match status" value="1"/>
</dbReference>
<dbReference type="PANTHER" id="PTHR31181:SF64">
    <property type="entry name" value="ECA1 GAMETOGENESIS FAMILY PROTEIN-RELATED"/>
    <property type="match status" value="1"/>
</dbReference>
<reference evidence="6 7" key="1">
    <citation type="journal article" date="2020" name="Nat. Food">
        <title>A phased Vanilla planifolia genome enables genetic improvement of flavour and production.</title>
        <authorList>
            <person name="Hasing T."/>
            <person name="Tang H."/>
            <person name="Brym M."/>
            <person name="Khazi F."/>
            <person name="Huang T."/>
            <person name="Chambers A.H."/>
        </authorList>
    </citation>
    <scope>NUCLEOTIDE SEQUENCE [LARGE SCALE GENOMIC DNA]</scope>
    <source>
        <tissue evidence="4">Leaf</tissue>
    </source>
</reference>
<evidence type="ECO:0000313" key="4">
    <source>
        <dbReference type="EMBL" id="KAG0472733.1"/>
    </source>
</evidence>
<feature type="domain" description="Prolamin-like" evidence="3">
    <location>
        <begin position="59"/>
        <end position="122"/>
    </location>
</feature>
<sequence>MKATAGLLTMFLLLLGLAAAVAPPAEAPQPVAGSSPRIWRKPSPGILPAPILRDPELRECWTHLRRPPGCVSDIYQSSEKGFISLKQDCCKAVRALSDRCFQRIFTSIPFKPGFTEEVKVFCASAF</sequence>
<feature type="chain" id="PRO_5033643077" description="Prolamin-like domain-containing protein" evidence="2">
    <location>
        <begin position="21"/>
        <end position="126"/>
    </location>
</feature>
<evidence type="ECO:0000313" key="6">
    <source>
        <dbReference type="Proteomes" id="UP000636800"/>
    </source>
</evidence>
<dbReference type="InterPro" id="IPR008502">
    <property type="entry name" value="Prolamin-like"/>
</dbReference>
<dbReference type="Proteomes" id="UP000636800">
    <property type="component" value="Chromosome 7"/>
</dbReference>
<keyword evidence="1 2" id="KW-0732">Signal</keyword>
<evidence type="ECO:0000256" key="2">
    <source>
        <dbReference type="SAM" id="SignalP"/>
    </source>
</evidence>
<comment type="caution">
    <text evidence="4">The sequence shown here is derived from an EMBL/GenBank/DDBJ whole genome shotgun (WGS) entry which is preliminary data.</text>
</comment>
<dbReference type="GO" id="GO:0009567">
    <property type="term" value="P:double fertilization forming a zygote and endosperm"/>
    <property type="evidence" value="ECO:0007669"/>
    <property type="project" value="TreeGrafter"/>
</dbReference>
<dbReference type="OrthoDB" id="777536at2759"/>
<evidence type="ECO:0000313" key="7">
    <source>
        <dbReference type="Proteomes" id="UP000639772"/>
    </source>
</evidence>
<name>A0A835USV8_VANPL</name>
<evidence type="ECO:0000313" key="5">
    <source>
        <dbReference type="EMBL" id="KAG0474473.1"/>
    </source>
</evidence>
<feature type="signal peptide" evidence="2">
    <location>
        <begin position="1"/>
        <end position="20"/>
    </location>
</feature>
<dbReference type="GO" id="GO:0005576">
    <property type="term" value="C:extracellular region"/>
    <property type="evidence" value="ECO:0007669"/>
    <property type="project" value="TreeGrafter"/>
</dbReference>
<organism evidence="4 6">
    <name type="scientific">Vanilla planifolia</name>
    <name type="common">Vanilla</name>
    <dbReference type="NCBI Taxonomy" id="51239"/>
    <lineage>
        <taxon>Eukaryota</taxon>
        <taxon>Viridiplantae</taxon>
        <taxon>Streptophyta</taxon>
        <taxon>Embryophyta</taxon>
        <taxon>Tracheophyta</taxon>
        <taxon>Spermatophyta</taxon>
        <taxon>Magnoliopsida</taxon>
        <taxon>Liliopsida</taxon>
        <taxon>Asparagales</taxon>
        <taxon>Orchidaceae</taxon>
        <taxon>Vanilloideae</taxon>
        <taxon>Vanilleae</taxon>
        <taxon>Vanilla</taxon>
    </lineage>
</organism>
<gene>
    <name evidence="5" type="ORF">HPP92_014159</name>
    <name evidence="4" type="ORF">HPP92_014590</name>
</gene>
<dbReference type="EMBL" id="JADCNM010000007">
    <property type="protein sequence ID" value="KAG0474473.1"/>
    <property type="molecule type" value="Genomic_DNA"/>
</dbReference>
<dbReference type="GO" id="GO:0080155">
    <property type="term" value="P:regulation of double fertilization forming a zygote and endosperm"/>
    <property type="evidence" value="ECO:0007669"/>
    <property type="project" value="TreeGrafter"/>
</dbReference>